<organism evidence="2 3">
    <name type="scientific">Purpureocillium lilacinum</name>
    <name type="common">Paecilomyces lilacinus</name>
    <dbReference type="NCBI Taxonomy" id="33203"/>
    <lineage>
        <taxon>Eukaryota</taxon>
        <taxon>Fungi</taxon>
        <taxon>Dikarya</taxon>
        <taxon>Ascomycota</taxon>
        <taxon>Pezizomycotina</taxon>
        <taxon>Sordariomycetes</taxon>
        <taxon>Hypocreomycetidae</taxon>
        <taxon>Hypocreales</taxon>
        <taxon>Ophiocordycipitaceae</taxon>
        <taxon>Purpureocillium</taxon>
    </lineage>
</organism>
<dbReference type="Proteomes" id="UP001287286">
    <property type="component" value="Unassembled WGS sequence"/>
</dbReference>
<accession>A0ABR0BDV1</accession>
<comment type="caution">
    <text evidence="2">The sequence shown here is derived from an EMBL/GenBank/DDBJ whole genome shotgun (WGS) entry which is preliminary data.</text>
</comment>
<evidence type="ECO:0000313" key="2">
    <source>
        <dbReference type="EMBL" id="KAK4071136.1"/>
    </source>
</evidence>
<reference evidence="2 3" key="1">
    <citation type="journal article" date="2024" name="Microbiol. Resour. Announc.">
        <title>Genome annotations for the ascomycete fungi Trichoderma harzianum, Trichoderma aggressivum, and Purpureocillium lilacinum.</title>
        <authorList>
            <person name="Beijen E.P.W."/>
            <person name="Ohm R.A."/>
        </authorList>
    </citation>
    <scope>NUCLEOTIDE SEQUENCE [LARGE SCALE GENOMIC DNA]</scope>
    <source>
        <strain evidence="2 3">CBS 150709</strain>
    </source>
</reference>
<name>A0ABR0BDV1_PURLI</name>
<keyword evidence="3" id="KW-1185">Reference proteome</keyword>
<evidence type="ECO:0000256" key="1">
    <source>
        <dbReference type="SAM" id="MobiDB-lite"/>
    </source>
</evidence>
<protein>
    <recommendedName>
        <fullName evidence="4">C2H2-type domain-containing protein</fullName>
    </recommendedName>
</protein>
<proteinExistence type="predicted"/>
<gene>
    <name evidence="2" type="ORF">Purlil1_13489</name>
</gene>
<evidence type="ECO:0000313" key="3">
    <source>
        <dbReference type="Proteomes" id="UP001287286"/>
    </source>
</evidence>
<feature type="compositionally biased region" description="Acidic residues" evidence="1">
    <location>
        <begin position="276"/>
        <end position="289"/>
    </location>
</feature>
<evidence type="ECO:0008006" key="4">
    <source>
        <dbReference type="Google" id="ProtNLM"/>
    </source>
</evidence>
<sequence length="289" mass="32230">MTELTLHPKVHEVLGPASPRQRNAFPSTQHFPFRATFSLPRNIFPSAQHFPFCATLPLPRNASPSTQRFPFHATFSLPRHAHATSSPSRDQRRRSGLASLFLTKDTRSELAIMERVLCICGHRYTGSGHRSHRKKAHVRCCETIFVGEAWLKHHNTTGHNGEKVSTWTKRPARYREKVECQSTSCHLFVIVVIVLPALVNMSTCDGAHVHEDGPRSPPADSAALASSVDIVSTERAQRMQRKYSTKASGCGAVTRTLGRELRLEGTSVATPGSEIQETEEDEDEEDSMR</sequence>
<dbReference type="EMBL" id="JAWRVI010000231">
    <property type="protein sequence ID" value="KAK4071136.1"/>
    <property type="molecule type" value="Genomic_DNA"/>
</dbReference>
<feature type="region of interest" description="Disordered" evidence="1">
    <location>
        <begin position="261"/>
        <end position="289"/>
    </location>
</feature>